<evidence type="ECO:0000313" key="2">
    <source>
        <dbReference type="EMBL" id="OAA33061.1"/>
    </source>
</evidence>
<proteinExistence type="predicted"/>
<evidence type="ECO:0000313" key="3">
    <source>
        <dbReference type="Proteomes" id="UP000078544"/>
    </source>
</evidence>
<keyword evidence="3" id="KW-1185">Reference proteome</keyword>
<organism evidence="2 3">
    <name type="scientific">Moelleriella libera RCEF 2490</name>
    <dbReference type="NCBI Taxonomy" id="1081109"/>
    <lineage>
        <taxon>Eukaryota</taxon>
        <taxon>Fungi</taxon>
        <taxon>Dikarya</taxon>
        <taxon>Ascomycota</taxon>
        <taxon>Pezizomycotina</taxon>
        <taxon>Sordariomycetes</taxon>
        <taxon>Hypocreomycetidae</taxon>
        <taxon>Hypocreales</taxon>
        <taxon>Clavicipitaceae</taxon>
        <taxon>Moelleriella</taxon>
    </lineage>
</organism>
<dbReference type="AlphaFoldDB" id="A0A166UXC4"/>
<evidence type="ECO:0000256" key="1">
    <source>
        <dbReference type="SAM" id="SignalP"/>
    </source>
</evidence>
<keyword evidence="1" id="KW-0732">Signal</keyword>
<dbReference type="Proteomes" id="UP000078544">
    <property type="component" value="Unassembled WGS sequence"/>
</dbReference>
<name>A0A166UXC4_9HYPO</name>
<accession>A0A166UXC4</accession>
<comment type="caution">
    <text evidence="2">The sequence shown here is derived from an EMBL/GenBank/DDBJ whole genome shotgun (WGS) entry which is preliminary data.</text>
</comment>
<dbReference type="OrthoDB" id="4837799at2759"/>
<feature type="signal peptide" evidence="1">
    <location>
        <begin position="1"/>
        <end position="18"/>
    </location>
</feature>
<gene>
    <name evidence="2" type="ORF">AAL_00526</name>
</gene>
<reference evidence="2 3" key="1">
    <citation type="journal article" date="2016" name="Genome Biol. Evol.">
        <title>Divergent and convergent evolution of fungal pathogenicity.</title>
        <authorList>
            <person name="Shang Y."/>
            <person name="Xiao G."/>
            <person name="Zheng P."/>
            <person name="Cen K."/>
            <person name="Zhan S."/>
            <person name="Wang C."/>
        </authorList>
    </citation>
    <scope>NUCLEOTIDE SEQUENCE [LARGE SCALE GENOMIC DNA]</scope>
    <source>
        <strain evidence="2 3">RCEF 2490</strain>
    </source>
</reference>
<sequence>MFPTTLCLVLISTTLAAAAVQKRHHPALAPLETNALAAVTTVMPAKAGSTAPPSLSTTQSCDYAYCDEYGSKWCYVWGGITGFDISKGPIPGETRIGIGLCSGGPKTLAA</sequence>
<protein>
    <submittedName>
        <fullName evidence="2">Uncharacterized protein</fullName>
    </submittedName>
</protein>
<dbReference type="EMBL" id="AZGY01000001">
    <property type="protein sequence ID" value="OAA33061.1"/>
    <property type="molecule type" value="Genomic_DNA"/>
</dbReference>
<feature type="chain" id="PRO_5007880862" evidence="1">
    <location>
        <begin position="19"/>
        <end position="110"/>
    </location>
</feature>